<organism evidence="5 6">
    <name type="scientific">Ruegeria spongiae</name>
    <dbReference type="NCBI Taxonomy" id="2942209"/>
    <lineage>
        <taxon>Bacteria</taxon>
        <taxon>Pseudomonadati</taxon>
        <taxon>Pseudomonadota</taxon>
        <taxon>Alphaproteobacteria</taxon>
        <taxon>Rhodobacterales</taxon>
        <taxon>Roseobacteraceae</taxon>
        <taxon>Ruegeria</taxon>
    </lineage>
</organism>
<dbReference type="Gene3D" id="1.10.10.10">
    <property type="entry name" value="Winged helix-like DNA-binding domain superfamily/Winged helix DNA-binding domain"/>
    <property type="match status" value="2"/>
</dbReference>
<evidence type="ECO:0000256" key="3">
    <source>
        <dbReference type="ARBA" id="ARBA00023163"/>
    </source>
</evidence>
<evidence type="ECO:0000313" key="5">
    <source>
        <dbReference type="EMBL" id="MCL6284500.1"/>
    </source>
</evidence>
<dbReference type="RefSeq" id="WP_249710559.1">
    <property type="nucleotide sequence ID" value="NZ_JAMFMB010000016.1"/>
</dbReference>
<evidence type="ECO:0000256" key="1">
    <source>
        <dbReference type="ARBA" id="ARBA00023015"/>
    </source>
</evidence>
<dbReference type="InterPro" id="IPR036388">
    <property type="entry name" value="WH-like_DNA-bd_sf"/>
</dbReference>
<protein>
    <submittedName>
        <fullName evidence="5">Winged helix-turn-helix transcriptional regulator</fullName>
    </submittedName>
</protein>
<dbReference type="Pfam" id="PF01638">
    <property type="entry name" value="HxlR"/>
    <property type="match status" value="1"/>
</dbReference>
<name>A0ABT0Q3Q0_9RHOB</name>
<feature type="domain" description="HTH hxlR-type" evidence="4">
    <location>
        <begin position="103"/>
        <end position="174"/>
    </location>
</feature>
<keyword evidence="3" id="KW-0804">Transcription</keyword>
<evidence type="ECO:0000259" key="4">
    <source>
        <dbReference type="Pfam" id="PF01638"/>
    </source>
</evidence>
<keyword evidence="6" id="KW-1185">Reference proteome</keyword>
<dbReference type="EMBL" id="JAMFMB010000016">
    <property type="protein sequence ID" value="MCL6284500.1"/>
    <property type="molecule type" value="Genomic_DNA"/>
</dbReference>
<gene>
    <name evidence="5" type="ORF">M3P21_13275</name>
</gene>
<accession>A0ABT0Q3Q0</accession>
<keyword evidence="2" id="KW-0238">DNA-binding</keyword>
<dbReference type="InterPro" id="IPR002577">
    <property type="entry name" value="HTH_HxlR"/>
</dbReference>
<dbReference type="InterPro" id="IPR036390">
    <property type="entry name" value="WH_DNA-bd_sf"/>
</dbReference>
<dbReference type="Proteomes" id="UP001203880">
    <property type="component" value="Unassembled WGS sequence"/>
</dbReference>
<comment type="caution">
    <text evidence="5">The sequence shown here is derived from an EMBL/GenBank/DDBJ whole genome shotgun (WGS) entry which is preliminary data.</text>
</comment>
<dbReference type="PANTHER" id="PTHR33204:SF37">
    <property type="entry name" value="HTH-TYPE TRANSCRIPTIONAL REGULATOR YODB"/>
    <property type="match status" value="1"/>
</dbReference>
<evidence type="ECO:0000256" key="2">
    <source>
        <dbReference type="ARBA" id="ARBA00023125"/>
    </source>
</evidence>
<dbReference type="SUPFAM" id="SSF46785">
    <property type="entry name" value="Winged helix' DNA-binding domain"/>
    <property type="match status" value="2"/>
</dbReference>
<dbReference type="PANTHER" id="PTHR33204">
    <property type="entry name" value="TRANSCRIPTIONAL REGULATOR, MARR FAMILY"/>
    <property type="match status" value="1"/>
</dbReference>
<sequence>MDINLLVKITSRAWSLSILALLHDGVPGRQAPLLTQTGAGRTAFAQSLAHLKALGLLERNPGHGHPLRPEFRLTQEGIAIAETASRIRAMVPGQEERALLRRAWSVPILAVGHRPRYFSEMKGALMPITDRALAQSLQHLRSHQWMDREIDISRHPPRPLYQTVNAGAAISQIIGLTLAAP</sequence>
<keyword evidence="1" id="KW-0805">Transcription regulation</keyword>
<proteinExistence type="predicted"/>
<reference evidence="5" key="1">
    <citation type="submission" date="2022-05" db="EMBL/GenBank/DDBJ databases">
        <authorList>
            <person name="Park J.-S."/>
        </authorList>
    </citation>
    <scope>NUCLEOTIDE SEQUENCE</scope>
    <source>
        <strain evidence="5">2012CJ41-6</strain>
    </source>
</reference>
<evidence type="ECO:0000313" key="6">
    <source>
        <dbReference type="Proteomes" id="UP001203880"/>
    </source>
</evidence>